<dbReference type="PANTHER" id="PTHR42770:SF7">
    <property type="entry name" value="MEMBRANE PROTEIN"/>
    <property type="match status" value="1"/>
</dbReference>
<keyword evidence="3 6" id="KW-0812">Transmembrane</keyword>
<feature type="transmembrane region" description="Helical" evidence="6">
    <location>
        <begin position="321"/>
        <end position="341"/>
    </location>
</feature>
<dbReference type="PIRSF" id="PIRSF006060">
    <property type="entry name" value="AA_transporter"/>
    <property type="match status" value="1"/>
</dbReference>
<keyword evidence="8" id="KW-1185">Reference proteome</keyword>
<comment type="subcellular location">
    <subcellularLocation>
        <location evidence="1">Cell membrane</location>
        <topology evidence="1">Multi-pass membrane protein</topology>
    </subcellularLocation>
</comment>
<protein>
    <submittedName>
        <fullName evidence="7">APC family permease</fullName>
    </submittedName>
</protein>
<evidence type="ECO:0000256" key="4">
    <source>
        <dbReference type="ARBA" id="ARBA00022989"/>
    </source>
</evidence>
<dbReference type="InterPro" id="IPR050367">
    <property type="entry name" value="APC_superfamily"/>
</dbReference>
<name>A0ABY9Y3X1_9FLAO</name>
<feature type="transmembrane region" description="Helical" evidence="6">
    <location>
        <begin position="405"/>
        <end position="425"/>
    </location>
</feature>
<dbReference type="PANTHER" id="PTHR42770">
    <property type="entry name" value="AMINO ACID TRANSPORTER-RELATED"/>
    <property type="match status" value="1"/>
</dbReference>
<evidence type="ECO:0000256" key="6">
    <source>
        <dbReference type="SAM" id="Phobius"/>
    </source>
</evidence>
<dbReference type="EMBL" id="CP134536">
    <property type="protein sequence ID" value="WNH12902.1"/>
    <property type="molecule type" value="Genomic_DNA"/>
</dbReference>
<gene>
    <name evidence="7" type="ORF">RHP49_01305</name>
</gene>
<feature type="transmembrane region" description="Helical" evidence="6">
    <location>
        <begin position="84"/>
        <end position="106"/>
    </location>
</feature>
<feature type="transmembrane region" description="Helical" evidence="6">
    <location>
        <begin position="226"/>
        <end position="248"/>
    </location>
</feature>
<feature type="transmembrane region" description="Helical" evidence="6">
    <location>
        <begin position="347"/>
        <end position="367"/>
    </location>
</feature>
<keyword evidence="5 6" id="KW-0472">Membrane</keyword>
<accession>A0ABY9Y3X1</accession>
<sequence>MTQKDEGLKRRIGVFGLSANIINIIIGAGIFALPAIIASKMGASSIIAYIFCGILIALIMLCFAEAGSKVTNTGGAYTYIETAFGDYAGFIGGIFSTGAMLFSDAAVSNALINLIASAYPIFENEYIRFLSIFILFFGLVYINVIGIKQGIGLVKFNTVAKLTPLLLLIIVGWKAVSINNLQIDIIPSISRIGETSLILFFAFIGGETGLIVGGEVINPKRTIPKAIFISITAVVIIYILIQTISQGILGSNLPDFKASPLAETAKVVFGPFGFVLLIVGAAISMFGTVSGSILNSPRVLYALARDKVIPIKALSKIHKSFATPYVSIITYASISFILSVIGSFEKLAVIASSSMLILYFGVALSVIKLRKSQKTQPGEFKIPGGLLVPVISIAIILYFLSNLSIQEMTATLVFIGILSLIYILIKMIKKNVPNNRNS</sequence>
<feature type="transmembrane region" description="Helical" evidence="6">
    <location>
        <begin position="268"/>
        <end position="289"/>
    </location>
</feature>
<dbReference type="Gene3D" id="1.20.1740.10">
    <property type="entry name" value="Amino acid/polyamine transporter I"/>
    <property type="match status" value="1"/>
</dbReference>
<proteinExistence type="predicted"/>
<evidence type="ECO:0000313" key="8">
    <source>
        <dbReference type="Proteomes" id="UP001303407"/>
    </source>
</evidence>
<feature type="transmembrane region" description="Helical" evidence="6">
    <location>
        <begin position="12"/>
        <end position="37"/>
    </location>
</feature>
<dbReference type="RefSeq" id="WP_415862883.1">
    <property type="nucleotide sequence ID" value="NZ_CP134536.1"/>
</dbReference>
<evidence type="ECO:0000256" key="1">
    <source>
        <dbReference type="ARBA" id="ARBA00004651"/>
    </source>
</evidence>
<evidence type="ECO:0000256" key="5">
    <source>
        <dbReference type="ARBA" id="ARBA00023136"/>
    </source>
</evidence>
<feature type="transmembrane region" description="Helical" evidence="6">
    <location>
        <begin position="159"/>
        <end position="176"/>
    </location>
</feature>
<keyword evidence="2" id="KW-1003">Cell membrane</keyword>
<dbReference type="InterPro" id="IPR002293">
    <property type="entry name" value="AA/rel_permease1"/>
</dbReference>
<evidence type="ECO:0000313" key="7">
    <source>
        <dbReference type="EMBL" id="WNH12902.1"/>
    </source>
</evidence>
<keyword evidence="4 6" id="KW-1133">Transmembrane helix</keyword>
<feature type="transmembrane region" description="Helical" evidence="6">
    <location>
        <begin position="379"/>
        <end position="399"/>
    </location>
</feature>
<dbReference type="Proteomes" id="UP001303407">
    <property type="component" value="Chromosome"/>
</dbReference>
<evidence type="ECO:0000256" key="3">
    <source>
        <dbReference type="ARBA" id="ARBA00022692"/>
    </source>
</evidence>
<feature type="transmembrane region" description="Helical" evidence="6">
    <location>
        <begin position="126"/>
        <end position="147"/>
    </location>
</feature>
<evidence type="ECO:0000256" key="2">
    <source>
        <dbReference type="ARBA" id="ARBA00022475"/>
    </source>
</evidence>
<dbReference type="Pfam" id="PF13520">
    <property type="entry name" value="AA_permease_2"/>
    <property type="match status" value="1"/>
</dbReference>
<reference evidence="7 8" key="1">
    <citation type="submission" date="2023-09" db="EMBL/GenBank/DDBJ databases">
        <title>Thalassobella suaedae gen. nov., sp. nov., a marine bacterium of the family Flavobacteriaceae isolated from a halophyte Suaeda japonica.</title>
        <authorList>
            <person name="Lee S.Y."/>
            <person name="Hwang C.Y."/>
        </authorList>
    </citation>
    <scope>NUCLEOTIDE SEQUENCE [LARGE SCALE GENOMIC DNA]</scope>
    <source>
        <strain evidence="7 8">HL-DH10</strain>
    </source>
</reference>
<organism evidence="7 8">
    <name type="scientific">Thalassobellus suaedae</name>
    <dbReference type="NCBI Taxonomy" id="3074124"/>
    <lineage>
        <taxon>Bacteria</taxon>
        <taxon>Pseudomonadati</taxon>
        <taxon>Bacteroidota</taxon>
        <taxon>Flavobacteriia</taxon>
        <taxon>Flavobacteriales</taxon>
        <taxon>Flavobacteriaceae</taxon>
        <taxon>Thalassobellus</taxon>
    </lineage>
</organism>
<feature type="transmembrane region" description="Helical" evidence="6">
    <location>
        <begin position="196"/>
        <end position="214"/>
    </location>
</feature>
<feature type="transmembrane region" description="Helical" evidence="6">
    <location>
        <begin position="43"/>
        <end position="63"/>
    </location>
</feature>